<evidence type="ECO:0000313" key="2">
    <source>
        <dbReference type="Proteomes" id="UP000036959"/>
    </source>
</evidence>
<comment type="caution">
    <text evidence="1">The sequence shown here is derived from an EMBL/GenBank/DDBJ whole genome shotgun (WGS) entry which is preliminary data.</text>
</comment>
<protein>
    <submittedName>
        <fullName evidence="1">Uncharacterized protein</fullName>
    </submittedName>
</protein>
<dbReference type="OrthoDB" id="7582800at2"/>
<evidence type="ECO:0000313" key="1">
    <source>
        <dbReference type="EMBL" id="KND59592.1"/>
    </source>
</evidence>
<accession>A0A0L0MA91</accession>
<dbReference type="Proteomes" id="UP000036959">
    <property type="component" value="Unassembled WGS sequence"/>
</dbReference>
<sequence>MNDGLFRRWTKRSGRLVRITLPFGDIIEIALALLGLSPSDLAKLGWTFEDRKRLINHLLASGKEAQRMAPSTLDHVLLAVRLPAHDLHRLRCFAQRELPKRATQAAVIERLDWVLGGCVEPPLGRANAGVRHRATLPRR</sequence>
<name>A0A0L0MA91_9BURK</name>
<reference evidence="2" key="1">
    <citation type="submission" date="2015-06" db="EMBL/GenBank/DDBJ databases">
        <title>Comparative genomics of Burkholderia leaf nodule symbionts.</title>
        <authorList>
            <person name="Carlier A."/>
            <person name="Eberl L."/>
            <person name="Pinto-Carbo M."/>
        </authorList>
    </citation>
    <scope>NUCLEOTIDE SEQUENCE [LARGE SCALE GENOMIC DNA]</scope>
    <source>
        <strain evidence="2">UZHbot4</strain>
    </source>
</reference>
<gene>
    <name evidence="1" type="ORF">BVER_01210</name>
</gene>
<proteinExistence type="predicted"/>
<keyword evidence="2" id="KW-1185">Reference proteome</keyword>
<dbReference type="RefSeq" id="WP_050454554.1">
    <property type="nucleotide sequence ID" value="NZ_LFJJ01000116.1"/>
</dbReference>
<dbReference type="PATRIC" id="fig|242163.4.peg.754"/>
<dbReference type="AlphaFoldDB" id="A0A0L0MA91"/>
<organism evidence="1 2">
    <name type="scientific">Candidatus Burkholderia verschuerenii</name>
    <dbReference type="NCBI Taxonomy" id="242163"/>
    <lineage>
        <taxon>Bacteria</taxon>
        <taxon>Pseudomonadati</taxon>
        <taxon>Pseudomonadota</taxon>
        <taxon>Betaproteobacteria</taxon>
        <taxon>Burkholderiales</taxon>
        <taxon>Burkholderiaceae</taxon>
        <taxon>Burkholderia</taxon>
    </lineage>
</organism>
<dbReference type="EMBL" id="LFJJ01000116">
    <property type="protein sequence ID" value="KND59592.1"/>
    <property type="molecule type" value="Genomic_DNA"/>
</dbReference>